<feature type="domain" description="DUF4136" evidence="2">
    <location>
        <begin position="47"/>
        <end position="197"/>
    </location>
</feature>
<evidence type="ECO:0000313" key="4">
    <source>
        <dbReference type="Proteomes" id="UP000626554"/>
    </source>
</evidence>
<reference evidence="3 4" key="1">
    <citation type="submission" date="2020-05" db="EMBL/GenBank/DDBJ databases">
        <title>Hymenobacter terrestris sp. nov. and Hymenobacter lapidiphilus sp. nov., isolated from regoliths in Antarctica.</title>
        <authorList>
            <person name="Sedlacek I."/>
            <person name="Pantucek R."/>
            <person name="Zeman M."/>
            <person name="Holochova P."/>
            <person name="Kralova S."/>
            <person name="Stankova E."/>
            <person name="Sedo O."/>
            <person name="Micenkova L."/>
            <person name="Svec P."/>
            <person name="Gupta V."/>
            <person name="Sood U."/>
            <person name="Korpole U.S."/>
            <person name="Lal R."/>
        </authorList>
    </citation>
    <scope>NUCLEOTIDE SEQUENCE [LARGE SCALE GENOMIC DNA]</scope>
    <source>
        <strain evidence="3 4">P5252</strain>
    </source>
</reference>
<evidence type="ECO:0000313" key="3">
    <source>
        <dbReference type="EMBL" id="NVO84085.1"/>
    </source>
</evidence>
<dbReference type="EMBL" id="JABKAV010000007">
    <property type="protein sequence ID" value="NVO84085.1"/>
    <property type="molecule type" value="Genomic_DNA"/>
</dbReference>
<evidence type="ECO:0000259" key="2">
    <source>
        <dbReference type="Pfam" id="PF13590"/>
    </source>
</evidence>
<keyword evidence="1" id="KW-0732">Signal</keyword>
<protein>
    <submittedName>
        <fullName evidence="3">DUF4136 domain-containing protein</fullName>
    </submittedName>
</protein>
<proteinExistence type="predicted"/>
<name>A0ABX2PZH4_9BACT</name>
<accession>A0ABX2PZH4</accession>
<dbReference type="InterPro" id="IPR025411">
    <property type="entry name" value="DUF4136"/>
</dbReference>
<dbReference type="RefSeq" id="WP_176898279.1">
    <property type="nucleotide sequence ID" value="NZ_JABKAV010000007.1"/>
</dbReference>
<feature type="chain" id="PRO_5045422166" evidence="1">
    <location>
        <begin position="18"/>
        <end position="204"/>
    </location>
</feature>
<dbReference type="Gene3D" id="3.30.160.670">
    <property type="match status" value="1"/>
</dbReference>
<organism evidence="3 4">
    <name type="scientific">Hymenobacter terrestris</name>
    <dbReference type="NCBI Taxonomy" id="2748310"/>
    <lineage>
        <taxon>Bacteria</taxon>
        <taxon>Pseudomonadati</taxon>
        <taxon>Bacteroidota</taxon>
        <taxon>Cytophagia</taxon>
        <taxon>Cytophagales</taxon>
        <taxon>Hymenobacteraceae</taxon>
        <taxon>Hymenobacter</taxon>
    </lineage>
</organism>
<keyword evidence="4" id="KW-1185">Reference proteome</keyword>
<evidence type="ECO:0000256" key="1">
    <source>
        <dbReference type="SAM" id="SignalP"/>
    </source>
</evidence>
<dbReference type="Proteomes" id="UP000626554">
    <property type="component" value="Unassembled WGS sequence"/>
</dbReference>
<dbReference type="Pfam" id="PF13590">
    <property type="entry name" value="DUF4136"/>
    <property type="match status" value="1"/>
</dbReference>
<gene>
    <name evidence="3" type="ORF">HW556_04240</name>
</gene>
<sequence length="204" mass="22666">MTIKHLFLALGTTLLLAGCNETKQAVTVGADQRGATTTAPPGYAGTDNEPDFSAYKSYSWASQVRDEQNNAYFLNDLLFKTMLRDAVANEMASRGYQYMPSSGDLVVNFRVFEQPAEIKTMDNMGTGYWGSSESYAYDTNRFGEVKLDKGSIIVQLIDRKKGVEVWQGYASGLTDGNVFDKNKDKVYSAVGAIFDKYQYRGDKL</sequence>
<comment type="caution">
    <text evidence="3">The sequence shown here is derived from an EMBL/GenBank/DDBJ whole genome shotgun (WGS) entry which is preliminary data.</text>
</comment>
<feature type="signal peptide" evidence="1">
    <location>
        <begin position="1"/>
        <end position="17"/>
    </location>
</feature>
<dbReference type="PROSITE" id="PS51257">
    <property type="entry name" value="PROKAR_LIPOPROTEIN"/>
    <property type="match status" value="1"/>
</dbReference>